<evidence type="ECO:0000256" key="1">
    <source>
        <dbReference type="ARBA" id="ARBA00022729"/>
    </source>
</evidence>
<protein>
    <recommendedName>
        <fullName evidence="3">Prolamin-like domain-containing protein</fullName>
    </recommendedName>
</protein>
<dbReference type="GO" id="GO:0031982">
    <property type="term" value="C:vesicle"/>
    <property type="evidence" value="ECO:0007669"/>
    <property type="project" value="TreeGrafter"/>
</dbReference>
<dbReference type="GO" id="GO:0080155">
    <property type="term" value="P:regulation of double fertilization forming a zygote and endosperm"/>
    <property type="evidence" value="ECO:0007669"/>
    <property type="project" value="TreeGrafter"/>
</dbReference>
<dbReference type="GO" id="GO:0005576">
    <property type="term" value="C:extracellular region"/>
    <property type="evidence" value="ECO:0007669"/>
    <property type="project" value="TreeGrafter"/>
</dbReference>
<dbReference type="InterPro" id="IPR008502">
    <property type="entry name" value="Prolamin-like"/>
</dbReference>
<keyword evidence="1 2" id="KW-0732">Signal</keyword>
<dbReference type="AlphaFoldDB" id="A0A2G5CP78"/>
<evidence type="ECO:0000256" key="2">
    <source>
        <dbReference type="SAM" id="SignalP"/>
    </source>
</evidence>
<evidence type="ECO:0000259" key="3">
    <source>
        <dbReference type="Pfam" id="PF05617"/>
    </source>
</evidence>
<dbReference type="InParanoid" id="A0A2G5CP78"/>
<proteinExistence type="predicted"/>
<sequence>MMIKIPGMVTVSMATVLKVVCVTMLMIIPTRAQLQPPSFGMIPPFNQELADPNAGKRLASFQTTQGCTQEIITSFFRFQVRQLSPSRCKALIAIDNNCWPKLFPFNPFFPSLLKTYCSAKANSSPSPHNLGTTS</sequence>
<evidence type="ECO:0000313" key="5">
    <source>
        <dbReference type="Proteomes" id="UP000230069"/>
    </source>
</evidence>
<dbReference type="STRING" id="218851.A0A2G5CP78"/>
<dbReference type="Pfam" id="PF05617">
    <property type="entry name" value="Prolamin_like"/>
    <property type="match status" value="1"/>
</dbReference>
<dbReference type="GO" id="GO:2000008">
    <property type="term" value="P:regulation of protein localization to cell surface"/>
    <property type="evidence" value="ECO:0007669"/>
    <property type="project" value="TreeGrafter"/>
</dbReference>
<dbReference type="EMBL" id="KZ305059">
    <property type="protein sequence ID" value="PIA33096.1"/>
    <property type="molecule type" value="Genomic_DNA"/>
</dbReference>
<dbReference type="PANTHER" id="PTHR31181">
    <property type="entry name" value="EGG CELL-SECRETED PROTEIN 1.4"/>
    <property type="match status" value="1"/>
</dbReference>
<dbReference type="Proteomes" id="UP000230069">
    <property type="component" value="Unassembled WGS sequence"/>
</dbReference>
<organism evidence="4 5">
    <name type="scientific">Aquilegia coerulea</name>
    <name type="common">Rocky mountain columbine</name>
    <dbReference type="NCBI Taxonomy" id="218851"/>
    <lineage>
        <taxon>Eukaryota</taxon>
        <taxon>Viridiplantae</taxon>
        <taxon>Streptophyta</taxon>
        <taxon>Embryophyta</taxon>
        <taxon>Tracheophyta</taxon>
        <taxon>Spermatophyta</taxon>
        <taxon>Magnoliopsida</taxon>
        <taxon>Ranunculales</taxon>
        <taxon>Ranunculaceae</taxon>
        <taxon>Thalictroideae</taxon>
        <taxon>Aquilegia</taxon>
    </lineage>
</organism>
<evidence type="ECO:0000313" key="4">
    <source>
        <dbReference type="EMBL" id="PIA33096.1"/>
    </source>
</evidence>
<dbReference type="GO" id="GO:0009567">
    <property type="term" value="P:double fertilization forming a zygote and endosperm"/>
    <property type="evidence" value="ECO:0007669"/>
    <property type="project" value="TreeGrafter"/>
</dbReference>
<dbReference type="OrthoDB" id="1862203at2759"/>
<name>A0A2G5CP78_AQUCA</name>
<reference evidence="4 5" key="1">
    <citation type="submission" date="2017-09" db="EMBL/GenBank/DDBJ databases">
        <title>WGS assembly of Aquilegia coerulea Goldsmith.</title>
        <authorList>
            <person name="Hodges S."/>
            <person name="Kramer E."/>
            <person name="Nordborg M."/>
            <person name="Tomkins J."/>
            <person name="Borevitz J."/>
            <person name="Derieg N."/>
            <person name="Yan J."/>
            <person name="Mihaltcheva S."/>
            <person name="Hayes R.D."/>
            <person name="Rokhsar D."/>
        </authorList>
    </citation>
    <scope>NUCLEOTIDE SEQUENCE [LARGE SCALE GENOMIC DNA]</scope>
    <source>
        <strain evidence="5">cv. Goldsmith</strain>
    </source>
</reference>
<keyword evidence="5" id="KW-1185">Reference proteome</keyword>
<feature type="domain" description="Prolamin-like" evidence="3">
    <location>
        <begin position="59"/>
        <end position="118"/>
    </location>
</feature>
<feature type="signal peptide" evidence="2">
    <location>
        <begin position="1"/>
        <end position="32"/>
    </location>
</feature>
<gene>
    <name evidence="4" type="ORF">AQUCO_04200096v1</name>
</gene>
<dbReference type="PANTHER" id="PTHR31181:SF67">
    <property type="entry name" value="PROLAMIN-LIKE PROTEIN (DUF1278)"/>
    <property type="match status" value="1"/>
</dbReference>
<feature type="chain" id="PRO_5013599487" description="Prolamin-like domain-containing protein" evidence="2">
    <location>
        <begin position="33"/>
        <end position="134"/>
    </location>
</feature>
<accession>A0A2G5CP78</accession>